<keyword evidence="1" id="KW-0131">Cell cycle</keyword>
<feature type="compositionally biased region" description="Low complexity" evidence="3">
    <location>
        <begin position="108"/>
        <end position="141"/>
    </location>
</feature>
<feature type="signal peptide" evidence="1">
    <location>
        <begin position="1"/>
        <end position="23"/>
    </location>
</feature>
<feature type="coiled-coil region" evidence="1">
    <location>
        <begin position="48"/>
        <end position="82"/>
    </location>
</feature>
<comment type="function">
    <text evidence="1">Mediates coordination of peptidoglycan synthesis and outer membrane constriction during cell division.</text>
</comment>
<dbReference type="GO" id="GO:0030288">
    <property type="term" value="C:outer membrane-bounded periplasmic space"/>
    <property type="evidence" value="ECO:0007669"/>
    <property type="project" value="UniProtKB-UniRule"/>
</dbReference>
<gene>
    <name evidence="1" type="primary">cpoB</name>
    <name evidence="5" type="ORF">SAMN05444390_1011132</name>
</gene>
<comment type="similarity">
    <text evidence="1">Belongs to the CpoB family.</text>
</comment>
<dbReference type="Pfam" id="PF13174">
    <property type="entry name" value="TPR_6"/>
    <property type="match status" value="2"/>
</dbReference>
<feature type="repeat" description="TPR" evidence="2">
    <location>
        <begin position="222"/>
        <end position="255"/>
    </location>
</feature>
<dbReference type="PROSITE" id="PS50005">
    <property type="entry name" value="TPR"/>
    <property type="match status" value="2"/>
</dbReference>
<evidence type="ECO:0000256" key="1">
    <source>
        <dbReference type="HAMAP-Rule" id="MF_02066"/>
    </source>
</evidence>
<dbReference type="GO" id="GO:0043093">
    <property type="term" value="P:FtsZ-dependent cytokinesis"/>
    <property type="evidence" value="ECO:0007669"/>
    <property type="project" value="UniProtKB-UniRule"/>
</dbReference>
<dbReference type="RefSeq" id="WP_104002054.1">
    <property type="nucleotide sequence ID" value="NZ_FNVQ01000001.1"/>
</dbReference>
<dbReference type="Gene3D" id="1.20.5.110">
    <property type="match status" value="1"/>
</dbReference>
<dbReference type="Pfam" id="PF16331">
    <property type="entry name" value="TolA_bind_tri"/>
    <property type="match status" value="1"/>
</dbReference>
<dbReference type="AlphaFoldDB" id="A0A1H5WQA2"/>
<feature type="domain" description="YbgF trimerisation" evidence="4">
    <location>
        <begin position="43"/>
        <end position="102"/>
    </location>
</feature>
<evidence type="ECO:0000259" key="4">
    <source>
        <dbReference type="Pfam" id="PF16331"/>
    </source>
</evidence>
<comment type="subcellular location">
    <subcellularLocation>
        <location evidence="1">Periplasm</location>
    </subcellularLocation>
</comment>
<feature type="repeat" description="TPR" evidence="2">
    <location>
        <begin position="185"/>
        <end position="218"/>
    </location>
</feature>
<evidence type="ECO:0000256" key="3">
    <source>
        <dbReference type="SAM" id="MobiDB-lite"/>
    </source>
</evidence>
<feature type="region of interest" description="Disordered" evidence="3">
    <location>
        <begin position="108"/>
        <end position="145"/>
    </location>
</feature>
<dbReference type="NCBIfam" id="TIGR02795">
    <property type="entry name" value="tol_pal_ybgF"/>
    <property type="match status" value="1"/>
</dbReference>
<dbReference type="InterPro" id="IPR014162">
    <property type="entry name" value="CpoB_C"/>
</dbReference>
<dbReference type="HAMAP" id="MF_02066">
    <property type="entry name" value="CpoB"/>
    <property type="match status" value="1"/>
</dbReference>
<dbReference type="InterPro" id="IPR011990">
    <property type="entry name" value="TPR-like_helical_dom_sf"/>
</dbReference>
<proteinExistence type="inferred from homology"/>
<evidence type="ECO:0000313" key="5">
    <source>
        <dbReference type="EMBL" id="SEG01548.1"/>
    </source>
</evidence>
<keyword evidence="1" id="KW-0175">Coiled coil</keyword>
<dbReference type="Proteomes" id="UP000236745">
    <property type="component" value="Unassembled WGS sequence"/>
</dbReference>
<name>A0A1H5WQA2_9GAMM</name>
<dbReference type="GO" id="GO:0070206">
    <property type="term" value="P:protein trimerization"/>
    <property type="evidence" value="ECO:0007669"/>
    <property type="project" value="InterPro"/>
</dbReference>
<keyword evidence="2" id="KW-0802">TPR repeat</keyword>
<sequence length="266" mass="28744" precursor="true">MLSLRRKVLPLLTLSLAAGSAVAAEVTQIPVTEVRSGAGMQQGLQSGQSQLLMMVQQLQEEVRQLRGQVETQQYQINKMKQEQLDRYRDTDRRLSAIISATAGAGGAAMVAPTSSEGSGAAAEAPAEAAATAPQTSADSASMASSGNAQEAYQSAFQLVRERKFAESQSAFEAFINDYPDSDHVANAYYWIGEIQLAQQSLDEAQASFNHVVNDYPRHVKVPDALYKLGVVQDRLGKKESAQGAFQRLIQDYPQSSAAGLARNYLQ</sequence>
<keyword evidence="6" id="KW-1185">Reference proteome</keyword>
<dbReference type="InterPro" id="IPR034706">
    <property type="entry name" value="CpoB"/>
</dbReference>
<dbReference type="OrthoDB" id="9768142at2"/>
<organism evidence="5 6">
    <name type="scientific">Marinobacterium lutimaris</name>
    <dbReference type="NCBI Taxonomy" id="568106"/>
    <lineage>
        <taxon>Bacteria</taxon>
        <taxon>Pseudomonadati</taxon>
        <taxon>Pseudomonadota</taxon>
        <taxon>Gammaproteobacteria</taxon>
        <taxon>Oceanospirillales</taxon>
        <taxon>Oceanospirillaceae</taxon>
        <taxon>Marinobacterium</taxon>
    </lineage>
</organism>
<dbReference type="Gene3D" id="1.25.40.10">
    <property type="entry name" value="Tetratricopeptide repeat domain"/>
    <property type="match status" value="1"/>
</dbReference>
<dbReference type="EMBL" id="FNVQ01000001">
    <property type="protein sequence ID" value="SEG01548.1"/>
    <property type="molecule type" value="Genomic_DNA"/>
</dbReference>
<dbReference type="InterPro" id="IPR019734">
    <property type="entry name" value="TPR_rpt"/>
</dbReference>
<accession>A0A1H5WQA2</accession>
<evidence type="ECO:0000313" key="6">
    <source>
        <dbReference type="Proteomes" id="UP000236745"/>
    </source>
</evidence>
<keyword evidence="1" id="KW-0574">Periplasm</keyword>
<feature type="chain" id="PRO_5009987967" description="Cell division coordinator CpoB" evidence="1">
    <location>
        <begin position="24"/>
        <end position="266"/>
    </location>
</feature>
<dbReference type="InterPro" id="IPR032519">
    <property type="entry name" value="YbgF_tri"/>
</dbReference>
<keyword evidence="1" id="KW-0732">Signal</keyword>
<dbReference type="SUPFAM" id="SSF48452">
    <property type="entry name" value="TPR-like"/>
    <property type="match status" value="1"/>
</dbReference>
<protein>
    <recommendedName>
        <fullName evidence="1">Cell division coordinator CpoB</fullName>
    </recommendedName>
</protein>
<evidence type="ECO:0000256" key="2">
    <source>
        <dbReference type="PROSITE-ProRule" id="PRU00339"/>
    </source>
</evidence>
<keyword evidence="1" id="KW-0132">Cell division</keyword>
<reference evidence="5 6" key="1">
    <citation type="submission" date="2016-10" db="EMBL/GenBank/DDBJ databases">
        <authorList>
            <person name="de Groot N.N."/>
        </authorList>
    </citation>
    <scope>NUCLEOTIDE SEQUENCE [LARGE SCALE GENOMIC DNA]</scope>
    <source>
        <strain evidence="5 6">DSM 22012</strain>
    </source>
</reference>